<evidence type="ECO:0000313" key="2">
    <source>
        <dbReference type="Proteomes" id="UP000434172"/>
    </source>
</evidence>
<dbReference type="PANTHER" id="PTHR30336">
    <property type="entry name" value="INNER MEMBRANE PROTEIN, PROBABLE PERMEASE"/>
    <property type="match status" value="1"/>
</dbReference>
<protein>
    <submittedName>
        <fullName evidence="1">Duf218 domain protein</fullName>
    </submittedName>
</protein>
<keyword evidence="2" id="KW-1185">Reference proteome</keyword>
<dbReference type="InterPro" id="IPR051599">
    <property type="entry name" value="Cell_Envelope_Assoc"/>
</dbReference>
<organism evidence="1 2">
    <name type="scientific">Colletotrichum asianum</name>
    <dbReference type="NCBI Taxonomy" id="702518"/>
    <lineage>
        <taxon>Eukaryota</taxon>
        <taxon>Fungi</taxon>
        <taxon>Dikarya</taxon>
        <taxon>Ascomycota</taxon>
        <taxon>Pezizomycotina</taxon>
        <taxon>Sordariomycetes</taxon>
        <taxon>Hypocreomycetidae</taxon>
        <taxon>Glomerellales</taxon>
        <taxon>Glomerellaceae</taxon>
        <taxon>Colletotrichum</taxon>
        <taxon>Colletotrichum gloeosporioides species complex</taxon>
    </lineage>
</organism>
<dbReference type="AlphaFoldDB" id="A0A8H3WMI4"/>
<dbReference type="OrthoDB" id="17725at2759"/>
<dbReference type="PANTHER" id="PTHR30336:SF20">
    <property type="entry name" value="DUF218 DOMAIN-CONTAINING PROTEIN"/>
    <property type="match status" value="1"/>
</dbReference>
<dbReference type="Proteomes" id="UP000434172">
    <property type="component" value="Unassembled WGS sequence"/>
</dbReference>
<sequence length="327" mass="35506">MAETADAVNVLSRFLSDERIDGVSGVNRFFESLPTSQPRNVTPAAPPTDAIVFCASSVLALADVVFSAFNGGEPSGNSEPDQKIDLDGRRTVLVLCGGIGHSTPFLYDAVARHPIYNVIADEVQGKPEARVLQLIAERWFGIQALEAGPEAAMVLADDRDKFVVVVEDRSTNCGANASESKKALEACGIVSPRSIIVVQDPTMSKRTVATFEKTYAINHRSTPHITSWPTFTPKVHVKSGVNEEGKHDPLALLQYFGQQSRGITSDGLWDMGRFVDLLMGEVPRLRDDANGYGPNGKGFLVHVDIPEEVERAWKYLDNAIGAAGRDR</sequence>
<reference evidence="1 2" key="1">
    <citation type="submission" date="2019-12" db="EMBL/GenBank/DDBJ databases">
        <title>A genome sequence resource for the geographically widespread anthracnose pathogen Colletotrichum asianum.</title>
        <authorList>
            <person name="Meng Y."/>
        </authorList>
    </citation>
    <scope>NUCLEOTIDE SEQUENCE [LARGE SCALE GENOMIC DNA]</scope>
    <source>
        <strain evidence="1 2">ICMP 18580</strain>
    </source>
</reference>
<dbReference type="Gene3D" id="1.10.3620.10">
    <property type="entry name" value="YdcF like domain"/>
    <property type="match status" value="1"/>
</dbReference>
<dbReference type="InterPro" id="IPR014729">
    <property type="entry name" value="Rossmann-like_a/b/a_fold"/>
</dbReference>
<dbReference type="GO" id="GO:0005886">
    <property type="term" value="C:plasma membrane"/>
    <property type="evidence" value="ECO:0007669"/>
    <property type="project" value="TreeGrafter"/>
</dbReference>
<proteinExistence type="predicted"/>
<dbReference type="EMBL" id="WOWK01000017">
    <property type="protein sequence ID" value="KAF0328551.1"/>
    <property type="molecule type" value="Genomic_DNA"/>
</dbReference>
<accession>A0A8H3WMI4</accession>
<evidence type="ECO:0000313" key="1">
    <source>
        <dbReference type="EMBL" id="KAF0328551.1"/>
    </source>
</evidence>
<name>A0A8H3WMI4_9PEZI</name>
<comment type="caution">
    <text evidence="1">The sequence shown here is derived from an EMBL/GenBank/DDBJ whole genome shotgun (WGS) entry which is preliminary data.</text>
</comment>
<dbReference type="Gene3D" id="3.40.50.620">
    <property type="entry name" value="HUPs"/>
    <property type="match status" value="1"/>
</dbReference>
<gene>
    <name evidence="1" type="ORF">GQ607_004347</name>
</gene>